<reference evidence="1 2" key="1">
    <citation type="journal article" date="2023" name="Science">
        <title>Complex scaffold remodeling in plant triterpene biosynthesis.</title>
        <authorList>
            <person name="De La Pena R."/>
            <person name="Hodgson H."/>
            <person name="Liu J.C."/>
            <person name="Stephenson M.J."/>
            <person name="Martin A.C."/>
            <person name="Owen C."/>
            <person name="Harkess A."/>
            <person name="Leebens-Mack J."/>
            <person name="Jimenez L.E."/>
            <person name="Osbourn A."/>
            <person name="Sattely E.S."/>
        </authorList>
    </citation>
    <scope>NUCLEOTIDE SEQUENCE [LARGE SCALE GENOMIC DNA]</scope>
    <source>
        <strain evidence="2">cv. JPN11</strain>
        <tissue evidence="1">Leaf</tissue>
    </source>
</reference>
<dbReference type="EMBL" id="CM051394">
    <property type="protein sequence ID" value="KAJ4728638.1"/>
    <property type="molecule type" value="Genomic_DNA"/>
</dbReference>
<proteinExistence type="predicted"/>
<evidence type="ECO:0000313" key="2">
    <source>
        <dbReference type="Proteomes" id="UP001164539"/>
    </source>
</evidence>
<keyword evidence="1" id="KW-0418">Kinase</keyword>
<protein>
    <submittedName>
        <fullName evidence="1">Mitogen-activated protein kinase kinase 5</fullName>
    </submittedName>
</protein>
<evidence type="ECO:0000313" key="1">
    <source>
        <dbReference type="EMBL" id="KAJ4728638.1"/>
    </source>
</evidence>
<organism evidence="1 2">
    <name type="scientific">Melia azedarach</name>
    <name type="common">Chinaberry tree</name>
    <dbReference type="NCBI Taxonomy" id="155640"/>
    <lineage>
        <taxon>Eukaryota</taxon>
        <taxon>Viridiplantae</taxon>
        <taxon>Streptophyta</taxon>
        <taxon>Embryophyta</taxon>
        <taxon>Tracheophyta</taxon>
        <taxon>Spermatophyta</taxon>
        <taxon>Magnoliopsida</taxon>
        <taxon>eudicotyledons</taxon>
        <taxon>Gunneridae</taxon>
        <taxon>Pentapetalae</taxon>
        <taxon>rosids</taxon>
        <taxon>malvids</taxon>
        <taxon>Sapindales</taxon>
        <taxon>Meliaceae</taxon>
        <taxon>Melia</taxon>
    </lineage>
</organism>
<gene>
    <name evidence="1" type="ORF">OWV82_001537</name>
</gene>
<name>A0ACC1YZK8_MELAZ</name>
<keyword evidence="1" id="KW-0808">Transferase</keyword>
<accession>A0ACC1YZK8</accession>
<dbReference type="Proteomes" id="UP001164539">
    <property type="component" value="Chromosome 1"/>
</dbReference>
<comment type="caution">
    <text evidence="1">The sequence shown here is derived from an EMBL/GenBank/DDBJ whole genome shotgun (WGS) entry which is preliminary data.</text>
</comment>
<sequence length="328" mass="36175">MTLVRERRHQRALRLSLPAADFRHSLPFTPETSPSPTSPDIENLSDLKKLAVLGLGNGGVVYKVSHQKTNSIYALKLLRLDHNAAFISHQAAAREAEILKRVDSQFIVKCHAVFYTLEGELCFVMEHMEGGSLFDVLRVRGKFSEDVISGIALRVLKGLQYLHGMQIIHGDIKPSNLLINAKGEVKIADFGVSRIVGGTPAPCEACMGTGTCAYMSPERVDSERWSGGADYDYYDYGFAGDVWSLGVVILECSVGHYPLIGMGEKPDLVALICAICFGETLEIPETASPEFRSFVKTCLEKDWRKRGSLDKLLAHPFVNRTTSSNVII</sequence>
<keyword evidence="2" id="KW-1185">Reference proteome</keyword>